<evidence type="ECO:0000256" key="1">
    <source>
        <dbReference type="SAM" id="Phobius"/>
    </source>
</evidence>
<feature type="transmembrane region" description="Helical" evidence="1">
    <location>
        <begin position="44"/>
        <end position="68"/>
    </location>
</feature>
<dbReference type="EMBL" id="FNVE01000004">
    <property type="protein sequence ID" value="SEG26119.1"/>
    <property type="molecule type" value="Genomic_DNA"/>
</dbReference>
<accession>A0AAQ1G757</accession>
<gene>
    <name evidence="2" type="ORF">SAMN05216586_104278</name>
</gene>
<organism evidence="2 3">
    <name type="scientific">Halopseudomonas aestusnigri</name>
    <dbReference type="NCBI Taxonomy" id="857252"/>
    <lineage>
        <taxon>Bacteria</taxon>
        <taxon>Pseudomonadati</taxon>
        <taxon>Pseudomonadota</taxon>
        <taxon>Gammaproteobacteria</taxon>
        <taxon>Pseudomonadales</taxon>
        <taxon>Pseudomonadaceae</taxon>
        <taxon>Halopseudomonas</taxon>
    </lineage>
</organism>
<dbReference type="Proteomes" id="UP000243518">
    <property type="component" value="Unassembled WGS sequence"/>
</dbReference>
<dbReference type="AlphaFoldDB" id="A0AAQ1G757"/>
<proteinExistence type="predicted"/>
<sequence length="143" mass="15943">MSATTPDNANSWRGRLVAALLAFLIWGAWALFANWHNDTSHALMAGLLQGTFSAVLTLLMAMAVTTLFRRLPDNPLRMLLPALLIVGVSFTLLYLLHSWHQTPALWQTIIPPSSMAFAYCLFLSVRLHRQARALTLTLNNETP</sequence>
<reference evidence="2 3" key="1">
    <citation type="submission" date="2016-10" db="EMBL/GenBank/DDBJ databases">
        <authorList>
            <person name="Varghese N."/>
            <person name="Submissions S."/>
        </authorList>
    </citation>
    <scope>NUCLEOTIDE SEQUENCE [LARGE SCALE GENOMIC DNA]</scope>
    <source>
        <strain evidence="2 3">CECT 8317</strain>
    </source>
</reference>
<feature type="transmembrane region" description="Helical" evidence="1">
    <location>
        <begin position="80"/>
        <end position="99"/>
    </location>
</feature>
<feature type="transmembrane region" description="Helical" evidence="1">
    <location>
        <begin position="12"/>
        <end position="32"/>
    </location>
</feature>
<name>A0AAQ1G757_9GAMM</name>
<protein>
    <submittedName>
        <fullName evidence="2">Uncharacterized protein</fullName>
    </submittedName>
</protein>
<keyword evidence="3" id="KW-1185">Reference proteome</keyword>
<evidence type="ECO:0000313" key="3">
    <source>
        <dbReference type="Proteomes" id="UP000243518"/>
    </source>
</evidence>
<keyword evidence="1" id="KW-0812">Transmembrane</keyword>
<evidence type="ECO:0000313" key="2">
    <source>
        <dbReference type="EMBL" id="SEG26119.1"/>
    </source>
</evidence>
<comment type="caution">
    <text evidence="2">The sequence shown here is derived from an EMBL/GenBank/DDBJ whole genome shotgun (WGS) entry which is preliminary data.</text>
</comment>
<keyword evidence="1" id="KW-1133">Transmembrane helix</keyword>
<dbReference type="RefSeq" id="WP_088274401.1">
    <property type="nucleotide sequence ID" value="NZ_FNVE01000004.1"/>
</dbReference>
<keyword evidence="1" id="KW-0472">Membrane</keyword>
<feature type="transmembrane region" description="Helical" evidence="1">
    <location>
        <begin position="105"/>
        <end position="125"/>
    </location>
</feature>